<feature type="non-terminal residue" evidence="1">
    <location>
        <position position="1"/>
    </location>
</feature>
<accession>A0ACA9SPH0</accession>
<gene>
    <name evidence="1" type="ORF">RPERSI_LOCUS33062</name>
</gene>
<dbReference type="Proteomes" id="UP000789920">
    <property type="component" value="Unassembled WGS sequence"/>
</dbReference>
<dbReference type="EMBL" id="CAJVQC010141095">
    <property type="protein sequence ID" value="CAG8844102.1"/>
    <property type="molecule type" value="Genomic_DNA"/>
</dbReference>
<reference evidence="1" key="1">
    <citation type="submission" date="2021-06" db="EMBL/GenBank/DDBJ databases">
        <authorList>
            <person name="Kallberg Y."/>
            <person name="Tangrot J."/>
            <person name="Rosling A."/>
        </authorList>
    </citation>
    <scope>NUCLEOTIDE SEQUENCE</scope>
    <source>
        <strain evidence="1">MA461A</strain>
    </source>
</reference>
<organism evidence="1 2">
    <name type="scientific">Racocetra persica</name>
    <dbReference type="NCBI Taxonomy" id="160502"/>
    <lineage>
        <taxon>Eukaryota</taxon>
        <taxon>Fungi</taxon>
        <taxon>Fungi incertae sedis</taxon>
        <taxon>Mucoromycota</taxon>
        <taxon>Glomeromycotina</taxon>
        <taxon>Glomeromycetes</taxon>
        <taxon>Diversisporales</taxon>
        <taxon>Gigasporaceae</taxon>
        <taxon>Racocetra</taxon>
    </lineage>
</organism>
<evidence type="ECO:0000313" key="2">
    <source>
        <dbReference type="Proteomes" id="UP000789920"/>
    </source>
</evidence>
<name>A0ACA9SPH0_9GLOM</name>
<protein>
    <submittedName>
        <fullName evidence="1">11827_t:CDS:1</fullName>
    </submittedName>
</protein>
<keyword evidence="2" id="KW-1185">Reference proteome</keyword>
<evidence type="ECO:0000313" key="1">
    <source>
        <dbReference type="EMBL" id="CAG8844102.1"/>
    </source>
</evidence>
<comment type="caution">
    <text evidence="1">The sequence shown here is derived from an EMBL/GenBank/DDBJ whole genome shotgun (WGS) entry which is preliminary data.</text>
</comment>
<proteinExistence type="predicted"/>
<sequence>TEVSTVIDAMNHAIYAFDVQHIIIDNLQFMISEQGKFIDRWELQDRTISTFRRFATEKNVHITMVVHPKKDNRELLDMSSIFGSAKISQEADNVIILQKIESEYGDERYLHVKKNRFDGTLGAIPIEFIPDSLKVRQLRKQRSREFDHSFT</sequence>
<feature type="non-terminal residue" evidence="1">
    <location>
        <position position="151"/>
    </location>
</feature>